<protein>
    <recommendedName>
        <fullName evidence="4">FAD-dependent oxidoreductase 2 FAD-binding domain-containing protein</fullName>
    </recommendedName>
</protein>
<dbReference type="AlphaFoldDB" id="A0A382SMI7"/>
<dbReference type="SUPFAM" id="SSF51905">
    <property type="entry name" value="FAD/NAD(P)-binding domain"/>
    <property type="match status" value="1"/>
</dbReference>
<keyword evidence="2" id="KW-0560">Oxidoreductase</keyword>
<keyword evidence="1" id="KW-0285">Flavoprotein</keyword>
<dbReference type="Pfam" id="PF00890">
    <property type="entry name" value="FAD_binding_2"/>
    <property type="match status" value="1"/>
</dbReference>
<feature type="domain" description="FAD-dependent oxidoreductase 2 FAD-binding" evidence="4">
    <location>
        <begin position="14"/>
        <end position="66"/>
    </location>
</feature>
<gene>
    <name evidence="5" type="ORF">METZ01_LOCUS363887</name>
</gene>
<reference evidence="5" key="1">
    <citation type="submission" date="2018-05" db="EMBL/GenBank/DDBJ databases">
        <authorList>
            <person name="Lanie J.A."/>
            <person name="Ng W.-L."/>
            <person name="Kazmierczak K.M."/>
            <person name="Andrzejewski T.M."/>
            <person name="Davidsen T.M."/>
            <person name="Wayne K.J."/>
            <person name="Tettelin H."/>
            <person name="Glass J.I."/>
            <person name="Rusch D."/>
            <person name="Podicherti R."/>
            <person name="Tsui H.-C.T."/>
            <person name="Winkler M.E."/>
        </authorList>
    </citation>
    <scope>NUCLEOTIDE SEQUENCE</scope>
</reference>
<dbReference type="Gene3D" id="3.50.50.60">
    <property type="entry name" value="FAD/NAD(P)-binding domain"/>
    <property type="match status" value="1"/>
</dbReference>
<dbReference type="GO" id="GO:0016491">
    <property type="term" value="F:oxidoreductase activity"/>
    <property type="evidence" value="ECO:0007669"/>
    <property type="project" value="UniProtKB-KW"/>
</dbReference>
<organism evidence="5">
    <name type="scientific">marine metagenome</name>
    <dbReference type="NCBI Taxonomy" id="408172"/>
    <lineage>
        <taxon>unclassified sequences</taxon>
        <taxon>metagenomes</taxon>
        <taxon>ecological metagenomes</taxon>
    </lineage>
</organism>
<evidence type="ECO:0000313" key="5">
    <source>
        <dbReference type="EMBL" id="SVD11033.1"/>
    </source>
</evidence>
<proteinExistence type="predicted"/>
<evidence type="ECO:0000256" key="2">
    <source>
        <dbReference type="ARBA" id="ARBA00023002"/>
    </source>
</evidence>
<feature type="region of interest" description="Disordered" evidence="3">
    <location>
        <begin position="48"/>
        <end position="68"/>
    </location>
</feature>
<evidence type="ECO:0000256" key="1">
    <source>
        <dbReference type="ARBA" id="ARBA00022630"/>
    </source>
</evidence>
<dbReference type="InterPro" id="IPR003953">
    <property type="entry name" value="FAD-dep_OxRdtase_2_FAD-bd"/>
</dbReference>
<dbReference type="EMBL" id="UINC01130150">
    <property type="protein sequence ID" value="SVD11033.1"/>
    <property type="molecule type" value="Genomic_DNA"/>
</dbReference>
<evidence type="ECO:0000256" key="3">
    <source>
        <dbReference type="SAM" id="MobiDB-lite"/>
    </source>
</evidence>
<dbReference type="InterPro" id="IPR036188">
    <property type="entry name" value="FAD/NAD-bd_sf"/>
</dbReference>
<sequence>MENDTDVSWDRKVDLLVAGAGPGGMTAALVGALEGLDVLVCEKSQQVGGTGATSAGTLWIPGNSQSKA</sequence>
<evidence type="ECO:0000259" key="4">
    <source>
        <dbReference type="Pfam" id="PF00890"/>
    </source>
</evidence>
<feature type="non-terminal residue" evidence="5">
    <location>
        <position position="68"/>
    </location>
</feature>
<name>A0A382SMI7_9ZZZZ</name>
<accession>A0A382SMI7</accession>